<evidence type="ECO:0000256" key="2">
    <source>
        <dbReference type="ARBA" id="ARBA00022645"/>
    </source>
</evidence>
<keyword evidence="5" id="KW-0720">Serine protease</keyword>
<evidence type="ECO:0000256" key="6">
    <source>
        <dbReference type="PIRSR" id="PIRSR028757-1"/>
    </source>
</evidence>
<dbReference type="SUPFAM" id="SSF52317">
    <property type="entry name" value="Class I glutamine amidotransferase-like"/>
    <property type="match status" value="1"/>
</dbReference>
<feature type="domain" description="LD-carboxypeptidase C-terminal" evidence="8">
    <location>
        <begin position="166"/>
        <end position="278"/>
    </location>
</feature>
<protein>
    <submittedName>
        <fullName evidence="9">Muramoyltetrapeptide carboxypeptidase LdcA (Peptidoglycan recycling)</fullName>
    </submittedName>
</protein>
<dbReference type="Proteomes" id="UP000199300">
    <property type="component" value="Unassembled WGS sequence"/>
</dbReference>
<dbReference type="InterPro" id="IPR029062">
    <property type="entry name" value="Class_I_gatase-like"/>
</dbReference>
<keyword evidence="10" id="KW-1185">Reference proteome</keyword>
<keyword evidence="2 9" id="KW-0121">Carboxypeptidase</keyword>
<reference evidence="9 10" key="1">
    <citation type="submission" date="2016-10" db="EMBL/GenBank/DDBJ databases">
        <authorList>
            <person name="de Groot N.N."/>
        </authorList>
    </citation>
    <scope>NUCLEOTIDE SEQUENCE [LARGE SCALE GENOMIC DNA]</scope>
    <source>
        <strain evidence="9 10">CGMCC 1.10434</strain>
    </source>
</reference>
<keyword evidence="3" id="KW-0645">Protease</keyword>
<evidence type="ECO:0000313" key="9">
    <source>
        <dbReference type="EMBL" id="SEO64056.1"/>
    </source>
</evidence>
<dbReference type="RefSeq" id="WP_091499113.1">
    <property type="nucleotide sequence ID" value="NZ_FODJ01000010.1"/>
</dbReference>
<gene>
    <name evidence="9" type="ORF">SAMN04488134_11038</name>
</gene>
<feature type="active site" description="Nucleophile" evidence="6">
    <location>
        <position position="108"/>
    </location>
</feature>
<dbReference type="InterPro" id="IPR040449">
    <property type="entry name" value="Peptidase_S66_N"/>
</dbReference>
<dbReference type="EMBL" id="FODJ01000010">
    <property type="protein sequence ID" value="SEO64056.1"/>
    <property type="molecule type" value="Genomic_DNA"/>
</dbReference>
<dbReference type="PANTHER" id="PTHR30237:SF2">
    <property type="entry name" value="MUREIN TETRAPEPTIDE CARBOXYPEPTIDASE"/>
    <property type="match status" value="1"/>
</dbReference>
<feature type="active site" description="Charge relay system" evidence="6">
    <location>
        <position position="266"/>
    </location>
</feature>
<evidence type="ECO:0000256" key="1">
    <source>
        <dbReference type="ARBA" id="ARBA00010233"/>
    </source>
</evidence>
<sequence length="284" mass="31937">MLKKGDKVGFIACSDGRTANQLEQINRIEQQFVEWGLQVIRATTLFQQGQLNWLTSPRQRAQELMVLYKSRDVKAIFDLSGGDSANQILPFIDFDLIQQNPKLFFGYSDLTVLLNSIYTQANGKVFHYQLMHLEHNSGKEQLYQLLFADNCNPQFKLEWIKGNYMEGIVVGGSIRCFLKLAGTPLIPDPLNKVLFLEALSGKPSRIASYLAQLDQLGYFASINGLLLGSFTELEQESNGKATLLALIAFYADKYKLPIVKTNQLGHGTNSHILRIGYPLVLAKE</sequence>
<evidence type="ECO:0000259" key="7">
    <source>
        <dbReference type="Pfam" id="PF02016"/>
    </source>
</evidence>
<dbReference type="OrthoDB" id="9807329at2"/>
<dbReference type="STRING" id="872970.SAMN04488134_11038"/>
<dbReference type="AlphaFoldDB" id="A0A1H8RCF9"/>
<dbReference type="GO" id="GO:0008236">
    <property type="term" value="F:serine-type peptidase activity"/>
    <property type="evidence" value="ECO:0007669"/>
    <property type="project" value="UniProtKB-KW"/>
</dbReference>
<dbReference type="Pfam" id="PF02016">
    <property type="entry name" value="Peptidase_S66"/>
    <property type="match status" value="1"/>
</dbReference>
<evidence type="ECO:0000313" key="10">
    <source>
        <dbReference type="Proteomes" id="UP000199300"/>
    </source>
</evidence>
<dbReference type="InterPro" id="IPR027461">
    <property type="entry name" value="Carboxypeptidase_A_C_sf"/>
</dbReference>
<keyword evidence="4" id="KW-0378">Hydrolase</keyword>
<organism evidence="9 10">
    <name type="scientific">Amphibacillus marinus</name>
    <dbReference type="NCBI Taxonomy" id="872970"/>
    <lineage>
        <taxon>Bacteria</taxon>
        <taxon>Bacillati</taxon>
        <taxon>Bacillota</taxon>
        <taxon>Bacilli</taxon>
        <taxon>Bacillales</taxon>
        <taxon>Bacillaceae</taxon>
        <taxon>Amphibacillus</taxon>
    </lineage>
</organism>
<dbReference type="Gene3D" id="3.40.50.10740">
    <property type="entry name" value="Class I glutamine amidotransferase-like"/>
    <property type="match status" value="1"/>
</dbReference>
<dbReference type="PANTHER" id="PTHR30237">
    <property type="entry name" value="MURAMOYLTETRAPEPTIDE CARBOXYPEPTIDASE"/>
    <property type="match status" value="1"/>
</dbReference>
<dbReference type="PIRSF" id="PIRSF028757">
    <property type="entry name" value="LD-carboxypeptidase"/>
    <property type="match status" value="1"/>
</dbReference>
<comment type="similarity">
    <text evidence="1">Belongs to the peptidase S66 family.</text>
</comment>
<dbReference type="SUPFAM" id="SSF141986">
    <property type="entry name" value="LD-carboxypeptidase A C-terminal domain-like"/>
    <property type="match status" value="1"/>
</dbReference>
<dbReference type="GO" id="GO:0006508">
    <property type="term" value="P:proteolysis"/>
    <property type="evidence" value="ECO:0007669"/>
    <property type="project" value="UniProtKB-KW"/>
</dbReference>
<dbReference type="GO" id="GO:0004180">
    <property type="term" value="F:carboxypeptidase activity"/>
    <property type="evidence" value="ECO:0007669"/>
    <property type="project" value="UniProtKB-KW"/>
</dbReference>
<feature type="active site" description="Charge relay system" evidence="6">
    <location>
        <position position="197"/>
    </location>
</feature>
<feature type="domain" description="LD-carboxypeptidase N-terminal" evidence="7">
    <location>
        <begin position="8"/>
        <end position="127"/>
    </location>
</feature>
<dbReference type="InterPro" id="IPR040921">
    <property type="entry name" value="Peptidase_S66C"/>
</dbReference>
<evidence type="ECO:0000256" key="5">
    <source>
        <dbReference type="ARBA" id="ARBA00022825"/>
    </source>
</evidence>
<evidence type="ECO:0000256" key="4">
    <source>
        <dbReference type="ARBA" id="ARBA00022801"/>
    </source>
</evidence>
<dbReference type="Pfam" id="PF17676">
    <property type="entry name" value="Peptidase_S66C"/>
    <property type="match status" value="1"/>
</dbReference>
<dbReference type="InterPro" id="IPR027478">
    <property type="entry name" value="LdcA_N"/>
</dbReference>
<evidence type="ECO:0000259" key="8">
    <source>
        <dbReference type="Pfam" id="PF17676"/>
    </source>
</evidence>
<name>A0A1H8RCF9_9BACI</name>
<dbReference type="InterPro" id="IPR003507">
    <property type="entry name" value="S66_fam"/>
</dbReference>
<evidence type="ECO:0000256" key="3">
    <source>
        <dbReference type="ARBA" id="ARBA00022670"/>
    </source>
</evidence>
<dbReference type="Gene3D" id="3.50.30.60">
    <property type="entry name" value="LD-carboxypeptidase A C-terminal domain-like"/>
    <property type="match status" value="1"/>
</dbReference>
<accession>A0A1H8RCF9</accession>
<proteinExistence type="inferred from homology"/>